<proteinExistence type="predicted"/>
<keyword evidence="3" id="KW-1185">Reference proteome</keyword>
<protein>
    <submittedName>
        <fullName evidence="2">3'-5' exonuclease</fullName>
    </submittedName>
</protein>
<dbReference type="InterPro" id="IPR012337">
    <property type="entry name" value="RNaseH-like_sf"/>
</dbReference>
<dbReference type="InterPro" id="IPR013520">
    <property type="entry name" value="Ribonucl_H"/>
</dbReference>
<dbReference type="AlphaFoldDB" id="A0A6C0FUA4"/>
<name>A0A6C0FUA4_9BACL</name>
<dbReference type="SUPFAM" id="SSF53098">
    <property type="entry name" value="Ribonuclease H-like"/>
    <property type="match status" value="1"/>
</dbReference>
<dbReference type="GO" id="GO:0045004">
    <property type="term" value="P:DNA replication proofreading"/>
    <property type="evidence" value="ECO:0007669"/>
    <property type="project" value="TreeGrafter"/>
</dbReference>
<dbReference type="GO" id="GO:0005829">
    <property type="term" value="C:cytosol"/>
    <property type="evidence" value="ECO:0007669"/>
    <property type="project" value="TreeGrafter"/>
</dbReference>
<sequence>MNINSTGVTGMKIDNISDTEYVVSELFVDDIVNQRYCVFDFEATGIIPETEHITQIGAIIIEHGRIQETRTFNTLVKSPKPIPEPVERHTGIYNDDIAYAPLLHEVYDDFLAFAGDCILVTHAGYEFDLPLLAKECRRSGLPMILNKCLDTKALFSYLHPEIEAIIWTDYLIKHYEVSDRDLKRHDALADSILIGRIFLRMMEEFLARDIRSIAFKDHVRVKRFQVVPLA</sequence>
<organism evidence="2 3">
    <name type="scientific">Paenibacillus lycopersici</name>
    <dbReference type="NCBI Taxonomy" id="2704462"/>
    <lineage>
        <taxon>Bacteria</taxon>
        <taxon>Bacillati</taxon>
        <taxon>Bacillota</taxon>
        <taxon>Bacilli</taxon>
        <taxon>Bacillales</taxon>
        <taxon>Paenibacillaceae</taxon>
        <taxon>Paenibacillus</taxon>
    </lineage>
</organism>
<dbReference type="Proteomes" id="UP000476064">
    <property type="component" value="Chromosome"/>
</dbReference>
<dbReference type="SMART" id="SM00479">
    <property type="entry name" value="EXOIII"/>
    <property type="match status" value="1"/>
</dbReference>
<dbReference type="PANTHER" id="PTHR30231:SF41">
    <property type="entry name" value="DNA POLYMERASE III SUBUNIT EPSILON"/>
    <property type="match status" value="1"/>
</dbReference>
<gene>
    <name evidence="2" type="ORF">GXP70_06255</name>
</gene>
<evidence type="ECO:0000259" key="1">
    <source>
        <dbReference type="SMART" id="SM00479"/>
    </source>
</evidence>
<dbReference type="GO" id="GO:0003676">
    <property type="term" value="F:nucleic acid binding"/>
    <property type="evidence" value="ECO:0007669"/>
    <property type="project" value="InterPro"/>
</dbReference>
<reference evidence="2 3" key="1">
    <citation type="submission" date="2020-01" db="EMBL/GenBank/DDBJ databases">
        <title>Paenibacillus sp. nov., isolated from tomato rhizosphere.</title>
        <authorList>
            <person name="Weon H.-Y."/>
            <person name="Lee S.A."/>
        </authorList>
    </citation>
    <scope>NUCLEOTIDE SEQUENCE [LARGE SCALE GENOMIC DNA]</scope>
    <source>
        <strain evidence="2 3">12200R-189</strain>
    </source>
</reference>
<accession>A0A6C0FUA4</accession>
<dbReference type="InterPro" id="IPR036397">
    <property type="entry name" value="RNaseH_sf"/>
</dbReference>
<dbReference type="KEGG" id="plyc:GXP70_06255"/>
<evidence type="ECO:0000313" key="2">
    <source>
        <dbReference type="EMBL" id="QHT59592.1"/>
    </source>
</evidence>
<dbReference type="CDD" id="cd06127">
    <property type="entry name" value="DEDDh"/>
    <property type="match status" value="1"/>
</dbReference>
<keyword evidence="2" id="KW-0540">Nuclease</keyword>
<keyword evidence="2" id="KW-0378">Hydrolase</keyword>
<dbReference type="EMBL" id="CP048209">
    <property type="protein sequence ID" value="QHT59592.1"/>
    <property type="molecule type" value="Genomic_DNA"/>
</dbReference>
<dbReference type="Pfam" id="PF00929">
    <property type="entry name" value="RNase_T"/>
    <property type="match status" value="1"/>
</dbReference>
<keyword evidence="2" id="KW-0269">Exonuclease</keyword>
<dbReference type="Gene3D" id="3.30.420.10">
    <property type="entry name" value="Ribonuclease H-like superfamily/Ribonuclease H"/>
    <property type="match status" value="1"/>
</dbReference>
<feature type="domain" description="Exonuclease" evidence="1">
    <location>
        <begin position="35"/>
        <end position="207"/>
    </location>
</feature>
<dbReference type="PANTHER" id="PTHR30231">
    <property type="entry name" value="DNA POLYMERASE III SUBUNIT EPSILON"/>
    <property type="match status" value="1"/>
</dbReference>
<dbReference type="GO" id="GO:0008408">
    <property type="term" value="F:3'-5' exonuclease activity"/>
    <property type="evidence" value="ECO:0007669"/>
    <property type="project" value="TreeGrafter"/>
</dbReference>
<evidence type="ECO:0000313" key="3">
    <source>
        <dbReference type="Proteomes" id="UP000476064"/>
    </source>
</evidence>